<dbReference type="OrthoDB" id="9796770at2"/>
<dbReference type="GO" id="GO:0005737">
    <property type="term" value="C:cytoplasm"/>
    <property type="evidence" value="ECO:0007669"/>
    <property type="project" value="UniProtKB-SubCell"/>
</dbReference>
<comment type="subcellular location">
    <subcellularLocation>
        <location evidence="2 8">Cytoplasm</location>
    </subcellularLocation>
</comment>
<feature type="active site" evidence="9">
    <location>
        <position position="293"/>
    </location>
</feature>
<dbReference type="PANTHER" id="PTHR43722:SF1">
    <property type="entry name" value="PROLINE IMINOPEPTIDASE"/>
    <property type="match status" value="1"/>
</dbReference>
<dbReference type="SUPFAM" id="SSF53474">
    <property type="entry name" value="alpha/beta-Hydrolases"/>
    <property type="match status" value="1"/>
</dbReference>
<dbReference type="AlphaFoldDB" id="A0A1H9N2B7"/>
<evidence type="ECO:0000256" key="3">
    <source>
        <dbReference type="ARBA" id="ARBA00010088"/>
    </source>
</evidence>
<keyword evidence="14" id="KW-1185">Reference proteome</keyword>
<dbReference type="Proteomes" id="UP000198504">
    <property type="component" value="Unassembled WGS sequence"/>
</dbReference>
<dbReference type="Pfam" id="PF00561">
    <property type="entry name" value="Abhydrolase_1"/>
    <property type="match status" value="1"/>
</dbReference>
<comment type="similarity">
    <text evidence="3 8 10">Belongs to the peptidase S33 family.</text>
</comment>
<keyword evidence="4 8" id="KW-0031">Aminopeptidase</keyword>
<evidence type="ECO:0000256" key="5">
    <source>
        <dbReference type="ARBA" id="ARBA00022490"/>
    </source>
</evidence>
<dbReference type="EMBL" id="FOFA01000012">
    <property type="protein sequence ID" value="SER30170.1"/>
    <property type="molecule type" value="Genomic_DNA"/>
</dbReference>
<feature type="active site" description="Proton donor" evidence="9">
    <location>
        <position position="321"/>
    </location>
</feature>
<feature type="region of interest" description="Disordered" evidence="11">
    <location>
        <begin position="1"/>
        <end position="21"/>
    </location>
</feature>
<evidence type="ECO:0000313" key="14">
    <source>
        <dbReference type="Proteomes" id="UP000198504"/>
    </source>
</evidence>
<evidence type="ECO:0000256" key="9">
    <source>
        <dbReference type="PIRSR" id="PIRSR006431-1"/>
    </source>
</evidence>
<evidence type="ECO:0000256" key="8">
    <source>
        <dbReference type="PIRNR" id="PIRNR006431"/>
    </source>
</evidence>
<protein>
    <recommendedName>
        <fullName evidence="8 10">Proline iminopeptidase</fullName>
        <shortName evidence="8">PIP</shortName>
        <ecNumber evidence="8 10">3.4.11.5</ecNumber>
    </recommendedName>
    <alternativeName>
        <fullName evidence="8">Prolyl aminopeptidase</fullName>
    </alternativeName>
</protein>
<evidence type="ECO:0000256" key="4">
    <source>
        <dbReference type="ARBA" id="ARBA00022438"/>
    </source>
</evidence>
<evidence type="ECO:0000259" key="12">
    <source>
        <dbReference type="Pfam" id="PF00561"/>
    </source>
</evidence>
<sequence>MTSSSLEEQGPLYPPVEPYASGHLDVGDGQRVWWEECGNPDGKPVVFLHGGPGGGISPGVRRLFDPERYRVVLLDQRGCGRSEPHASTAAYDPALNTTWHLVDDIERLREARGIERWQVFGGSWGSALALAYAETHPERVTELVLRGIFTLRRSELDFFYGGGAGQLVPDLYAGYLAPLLERGLVSVTPGGTVVGDPIAGYHELLFDPDPAVHGPAAVAWASYEAASITLVPDPELVAQFADPDYALAFARIENDYFVHAGWFSTSAEGEGQLIADAGRLADIPAVIVQGRYDLCTPAVTAFDLHRAWPQAELVVAPHAGHAWTEPEITAALVAATDRFADR</sequence>
<evidence type="ECO:0000256" key="11">
    <source>
        <dbReference type="SAM" id="MobiDB-lite"/>
    </source>
</evidence>
<dbReference type="RefSeq" id="WP_091186334.1">
    <property type="nucleotide sequence ID" value="NZ_FOFA01000012.1"/>
</dbReference>
<accession>A0A1H9N2B7</accession>
<dbReference type="PRINTS" id="PR00793">
    <property type="entry name" value="PROAMNOPTASE"/>
</dbReference>
<evidence type="ECO:0000256" key="6">
    <source>
        <dbReference type="ARBA" id="ARBA00022670"/>
    </source>
</evidence>
<evidence type="ECO:0000256" key="1">
    <source>
        <dbReference type="ARBA" id="ARBA00001585"/>
    </source>
</evidence>
<dbReference type="EC" id="3.4.11.5" evidence="8 10"/>
<dbReference type="GO" id="GO:0004177">
    <property type="term" value="F:aminopeptidase activity"/>
    <property type="evidence" value="ECO:0007669"/>
    <property type="project" value="UniProtKB-UniRule"/>
</dbReference>
<feature type="domain" description="AB hydrolase-1" evidence="12">
    <location>
        <begin position="43"/>
        <end position="148"/>
    </location>
</feature>
<dbReference type="PRINTS" id="PR00111">
    <property type="entry name" value="ABHYDROLASE"/>
</dbReference>
<gene>
    <name evidence="13" type="ORF">SAMN05421756_11263</name>
</gene>
<dbReference type="InterPro" id="IPR005944">
    <property type="entry name" value="Pro_iminopeptidase"/>
</dbReference>
<organism evidence="13 14">
    <name type="scientific">Microlunatus flavus</name>
    <dbReference type="NCBI Taxonomy" id="1036181"/>
    <lineage>
        <taxon>Bacteria</taxon>
        <taxon>Bacillati</taxon>
        <taxon>Actinomycetota</taxon>
        <taxon>Actinomycetes</taxon>
        <taxon>Propionibacteriales</taxon>
        <taxon>Propionibacteriaceae</taxon>
        <taxon>Microlunatus</taxon>
    </lineage>
</organism>
<name>A0A1H9N2B7_9ACTN</name>
<proteinExistence type="inferred from homology"/>
<dbReference type="InterPro" id="IPR029058">
    <property type="entry name" value="AB_hydrolase_fold"/>
</dbReference>
<evidence type="ECO:0000256" key="7">
    <source>
        <dbReference type="ARBA" id="ARBA00022801"/>
    </source>
</evidence>
<keyword evidence="7 8" id="KW-0378">Hydrolase</keyword>
<dbReference type="NCBIfam" id="TIGR01249">
    <property type="entry name" value="pro_imino_pep_1"/>
    <property type="match status" value="1"/>
</dbReference>
<dbReference type="STRING" id="1036181.SAMN05421756_11263"/>
<comment type="catalytic activity">
    <reaction evidence="1 8 10">
        <text>Release of N-terminal proline from a peptide.</text>
        <dbReference type="EC" id="3.4.11.5"/>
    </reaction>
</comment>
<dbReference type="Gene3D" id="3.40.50.1820">
    <property type="entry name" value="alpha/beta hydrolase"/>
    <property type="match status" value="1"/>
</dbReference>
<feature type="active site" description="Nucleophile" evidence="9">
    <location>
        <position position="123"/>
    </location>
</feature>
<reference evidence="14" key="1">
    <citation type="submission" date="2016-10" db="EMBL/GenBank/DDBJ databases">
        <authorList>
            <person name="Varghese N."/>
            <person name="Submissions S."/>
        </authorList>
    </citation>
    <scope>NUCLEOTIDE SEQUENCE [LARGE SCALE GENOMIC DNA]</scope>
    <source>
        <strain evidence="14">CGMCC 4.6856</strain>
    </source>
</reference>
<dbReference type="GO" id="GO:0006508">
    <property type="term" value="P:proteolysis"/>
    <property type="evidence" value="ECO:0007669"/>
    <property type="project" value="UniProtKB-KW"/>
</dbReference>
<evidence type="ECO:0000313" key="13">
    <source>
        <dbReference type="EMBL" id="SER30170.1"/>
    </source>
</evidence>
<dbReference type="InterPro" id="IPR002410">
    <property type="entry name" value="Peptidase_S33"/>
</dbReference>
<dbReference type="InterPro" id="IPR000073">
    <property type="entry name" value="AB_hydrolase_1"/>
</dbReference>
<dbReference type="PIRSF" id="PIRSF006431">
    <property type="entry name" value="Pept_S33"/>
    <property type="match status" value="1"/>
</dbReference>
<dbReference type="PANTHER" id="PTHR43722">
    <property type="entry name" value="PROLINE IMINOPEPTIDASE"/>
    <property type="match status" value="1"/>
</dbReference>
<keyword evidence="6 8" id="KW-0645">Protease</keyword>
<evidence type="ECO:0000256" key="2">
    <source>
        <dbReference type="ARBA" id="ARBA00004496"/>
    </source>
</evidence>
<keyword evidence="5 8" id="KW-0963">Cytoplasm</keyword>
<evidence type="ECO:0000256" key="10">
    <source>
        <dbReference type="RuleBase" id="RU003421"/>
    </source>
</evidence>